<accession>A0A8J6THI2</accession>
<dbReference type="Gene3D" id="1.25.40.10">
    <property type="entry name" value="Tetratricopeptide repeat domain"/>
    <property type="match status" value="1"/>
</dbReference>
<keyword evidence="2" id="KW-0472">Membrane</keyword>
<dbReference type="InterPro" id="IPR000073">
    <property type="entry name" value="AB_hydrolase_1"/>
</dbReference>
<protein>
    <submittedName>
        <fullName evidence="5">Alpha/beta fold hydrolase</fullName>
    </submittedName>
</protein>
<gene>
    <name evidence="5" type="ORF">H8E29_05250</name>
</gene>
<keyword evidence="5" id="KW-0378">Hydrolase</keyword>
<dbReference type="PANTHER" id="PTHR43798">
    <property type="entry name" value="MONOACYLGLYCEROL LIPASE"/>
    <property type="match status" value="1"/>
</dbReference>
<dbReference type="EMBL" id="JACNJN010000074">
    <property type="protein sequence ID" value="MBC8334650.1"/>
    <property type="molecule type" value="Genomic_DNA"/>
</dbReference>
<proteinExistence type="predicted"/>
<dbReference type="InterPro" id="IPR029058">
    <property type="entry name" value="AB_hydrolase_fold"/>
</dbReference>
<sequence length="864" mass="95279">MTIEKLLLEGISAWKSGDSTRAASLLAQVVQADPRSAEGWYWLGKSVSSSEKKIYCFRWVLKISPDHIEAREELELIGYLKPETPRINPPSIFEPVPTSTLFPETETTFPRSAEPDSSVFQEGGEEESGSDKKPPYFFEEPVDKENLAGDVDDSEEKSFSKPGKNIKRGQKVILAILGIIAVFSIAGVFTFYLLQTELMDEINLAILPSTVTPYSSPTPIATIIPTATPLPFSALDAKGYLSEFEPSECSFEIPEGTKVDCGFVIVPENRYGDVEKRIRLAVAIYRGTDNSATPVIYLQGGPGQEAIEFMSKYFYWTIAPFVAERDFILLDQRGMGLSEPNLDCPQLDEIYEADAADEISLESREEQYLTAFEDCRDRLVSQGVHLSSYNTMENAADVKDVILTLGYEEAILFGVSYGTRLAQVVMRENPEVVSAAVLDSVLPIEGRVFNESAKIAQASLETLFAGCAASSKCRFAYPDLEDDLRVLVKQLQEKPLYTSIFGYDEDDYSHSVNGVEFMSTILWAMRDPDLQGVIPQAIERAKAGETNMLGFILSFPVNAVNDINLGSYLSINCREQVYASTPKEVGDDLASYPDTEAIGLSWVYGDPNFIFDLCDTWQVEGIRPNENDAVSGDIPTLVMAGEYDSTTPPFWAKQVSARLSRSIYVEFPGQGHGVAFSQNSVCPQKILQSFLANPEMVPDTSCAADMPSPEFSVPYEGEPPLNLIPIASELSGIVTVAPLSWTRDGDSATFRRESSTWDMTSVSVMQVGLDFDTLMGIIVGDFEGIGLDSFPHIVGEVEANGLTWELYKTSLIALPVDIAYAQSGYDAILVLLLSHADEQEILYEEVFLEMLNSTNVFVAEDALE</sequence>
<dbReference type="SUPFAM" id="SSF53474">
    <property type="entry name" value="alpha/beta-Hydrolases"/>
    <property type="match status" value="1"/>
</dbReference>
<evidence type="ECO:0000259" key="3">
    <source>
        <dbReference type="Pfam" id="PF00561"/>
    </source>
</evidence>
<dbReference type="InterPro" id="IPR050266">
    <property type="entry name" value="AB_hydrolase_sf"/>
</dbReference>
<keyword evidence="2" id="KW-1133">Transmembrane helix</keyword>
<evidence type="ECO:0000259" key="4">
    <source>
        <dbReference type="Pfam" id="PF08386"/>
    </source>
</evidence>
<comment type="caution">
    <text evidence="5">The sequence shown here is derived from an EMBL/GenBank/DDBJ whole genome shotgun (WGS) entry which is preliminary data.</text>
</comment>
<feature type="region of interest" description="Disordered" evidence="1">
    <location>
        <begin position="106"/>
        <end position="137"/>
    </location>
</feature>
<dbReference type="Pfam" id="PF00561">
    <property type="entry name" value="Abhydrolase_1"/>
    <property type="match status" value="1"/>
</dbReference>
<dbReference type="AlphaFoldDB" id="A0A8J6THI2"/>
<organism evidence="5 6">
    <name type="scientific">Candidatus Desulfolinea nitratireducens</name>
    <dbReference type="NCBI Taxonomy" id="2841698"/>
    <lineage>
        <taxon>Bacteria</taxon>
        <taxon>Bacillati</taxon>
        <taxon>Chloroflexota</taxon>
        <taxon>Anaerolineae</taxon>
        <taxon>Anaerolineales</taxon>
        <taxon>Anaerolineales incertae sedis</taxon>
        <taxon>Candidatus Desulfolinea</taxon>
    </lineage>
</organism>
<evidence type="ECO:0000256" key="1">
    <source>
        <dbReference type="SAM" id="MobiDB-lite"/>
    </source>
</evidence>
<dbReference type="GO" id="GO:0016020">
    <property type="term" value="C:membrane"/>
    <property type="evidence" value="ECO:0007669"/>
    <property type="project" value="TreeGrafter"/>
</dbReference>
<name>A0A8J6THI2_9CHLR</name>
<feature type="transmembrane region" description="Helical" evidence="2">
    <location>
        <begin position="172"/>
        <end position="194"/>
    </location>
</feature>
<feature type="domain" description="AB hydrolase-1" evidence="3">
    <location>
        <begin position="294"/>
        <end position="444"/>
    </location>
</feature>
<dbReference type="Pfam" id="PF08386">
    <property type="entry name" value="Abhydrolase_4"/>
    <property type="match status" value="1"/>
</dbReference>
<dbReference type="InterPro" id="IPR011990">
    <property type="entry name" value="TPR-like_helical_dom_sf"/>
</dbReference>
<evidence type="ECO:0000256" key="2">
    <source>
        <dbReference type="SAM" id="Phobius"/>
    </source>
</evidence>
<dbReference type="Proteomes" id="UP000614469">
    <property type="component" value="Unassembled WGS sequence"/>
</dbReference>
<keyword evidence="2" id="KW-0812">Transmembrane</keyword>
<evidence type="ECO:0000313" key="5">
    <source>
        <dbReference type="EMBL" id="MBC8334650.1"/>
    </source>
</evidence>
<feature type="domain" description="Peptidase S33 tripeptidyl aminopeptidase-like C-terminal" evidence="4">
    <location>
        <begin position="613"/>
        <end position="702"/>
    </location>
</feature>
<dbReference type="InterPro" id="IPR013595">
    <property type="entry name" value="Pept_S33_TAP-like_C"/>
</dbReference>
<dbReference type="Gene3D" id="3.40.50.1820">
    <property type="entry name" value="alpha/beta hydrolase"/>
    <property type="match status" value="1"/>
</dbReference>
<dbReference type="GO" id="GO:0016787">
    <property type="term" value="F:hydrolase activity"/>
    <property type="evidence" value="ECO:0007669"/>
    <property type="project" value="UniProtKB-KW"/>
</dbReference>
<dbReference type="SUPFAM" id="SSF48452">
    <property type="entry name" value="TPR-like"/>
    <property type="match status" value="1"/>
</dbReference>
<dbReference type="PANTHER" id="PTHR43798:SF27">
    <property type="entry name" value="HYDROLASE ALPHA_BETA HYDROLASE FOLD FAMILY"/>
    <property type="match status" value="1"/>
</dbReference>
<evidence type="ECO:0000313" key="6">
    <source>
        <dbReference type="Proteomes" id="UP000614469"/>
    </source>
</evidence>
<reference evidence="5 6" key="1">
    <citation type="submission" date="2020-08" db="EMBL/GenBank/DDBJ databases">
        <title>Bridging the membrane lipid divide: bacteria of the FCB group superphylum have the potential to synthesize archaeal ether lipids.</title>
        <authorList>
            <person name="Villanueva L."/>
            <person name="Von Meijenfeldt F.A.B."/>
            <person name="Westbye A.B."/>
            <person name="Yadav S."/>
            <person name="Hopmans E.C."/>
            <person name="Dutilh B.E."/>
            <person name="Sinninghe Damste J.S."/>
        </authorList>
    </citation>
    <scope>NUCLEOTIDE SEQUENCE [LARGE SCALE GENOMIC DNA]</scope>
    <source>
        <strain evidence="5">NIOZ-UU36</strain>
    </source>
</reference>